<evidence type="ECO:0000256" key="3">
    <source>
        <dbReference type="SAM" id="Phobius"/>
    </source>
</evidence>
<feature type="coiled-coil region" evidence="1">
    <location>
        <begin position="94"/>
        <end position="121"/>
    </location>
</feature>
<organism evidence="4 5">
    <name type="scientific">Alsobacter ponti</name>
    <dbReference type="NCBI Taxonomy" id="2962936"/>
    <lineage>
        <taxon>Bacteria</taxon>
        <taxon>Pseudomonadati</taxon>
        <taxon>Pseudomonadota</taxon>
        <taxon>Alphaproteobacteria</taxon>
        <taxon>Hyphomicrobiales</taxon>
        <taxon>Alsobacteraceae</taxon>
        <taxon>Alsobacter</taxon>
    </lineage>
</organism>
<keyword evidence="3" id="KW-1133">Transmembrane helix</keyword>
<feature type="transmembrane region" description="Helical" evidence="3">
    <location>
        <begin position="47"/>
        <end position="64"/>
    </location>
</feature>
<comment type="caution">
    <text evidence="4">The sequence shown here is derived from an EMBL/GenBank/DDBJ whole genome shotgun (WGS) entry which is preliminary data.</text>
</comment>
<feature type="transmembrane region" description="Helical" evidence="3">
    <location>
        <begin position="20"/>
        <end position="40"/>
    </location>
</feature>
<keyword evidence="3" id="KW-0812">Transmembrane</keyword>
<evidence type="ECO:0000256" key="1">
    <source>
        <dbReference type="SAM" id="Coils"/>
    </source>
</evidence>
<accession>A0ABT1LF68</accession>
<dbReference type="RefSeq" id="WP_254743685.1">
    <property type="nucleotide sequence ID" value="NZ_JANCLU010000014.1"/>
</dbReference>
<dbReference type="EMBL" id="JANCLU010000014">
    <property type="protein sequence ID" value="MCP8939761.1"/>
    <property type="molecule type" value="Genomic_DNA"/>
</dbReference>
<proteinExistence type="predicted"/>
<feature type="compositionally biased region" description="Polar residues" evidence="2">
    <location>
        <begin position="140"/>
        <end position="149"/>
    </location>
</feature>
<evidence type="ECO:0000313" key="4">
    <source>
        <dbReference type="EMBL" id="MCP8939761.1"/>
    </source>
</evidence>
<gene>
    <name evidence="4" type="ORF">NK718_14630</name>
</gene>
<evidence type="ECO:0000256" key="2">
    <source>
        <dbReference type="SAM" id="MobiDB-lite"/>
    </source>
</evidence>
<sequence length="149" mass="15710">MEPLYADWTVVAHALTQGELGHALLMPALLLPAAVAVLLGAAPVARIAVAVSLILIAGFGWKLAEAPDPQTGAALAVAIASLLASWLQLRIARQRRALRQLDELRAEVAELLAAQERELHAAMRIPRPIRSPGPADSVESLDSSHAVTA</sequence>
<feature type="transmembrane region" description="Helical" evidence="3">
    <location>
        <begin position="70"/>
        <end position="89"/>
    </location>
</feature>
<keyword evidence="1" id="KW-0175">Coiled coil</keyword>
<name>A0ABT1LF68_9HYPH</name>
<dbReference type="Proteomes" id="UP001205890">
    <property type="component" value="Unassembled WGS sequence"/>
</dbReference>
<keyword evidence="5" id="KW-1185">Reference proteome</keyword>
<keyword evidence="3" id="KW-0472">Membrane</keyword>
<evidence type="ECO:0000313" key="5">
    <source>
        <dbReference type="Proteomes" id="UP001205890"/>
    </source>
</evidence>
<reference evidence="4 5" key="1">
    <citation type="submission" date="2022-07" db="EMBL/GenBank/DDBJ databases">
        <authorList>
            <person name="Li W.-J."/>
            <person name="Deng Q.-Q."/>
        </authorList>
    </citation>
    <scope>NUCLEOTIDE SEQUENCE [LARGE SCALE GENOMIC DNA]</scope>
    <source>
        <strain evidence="4 5">SYSU M60028</strain>
    </source>
</reference>
<protein>
    <submittedName>
        <fullName evidence="4">Uncharacterized protein</fullName>
    </submittedName>
</protein>
<feature type="region of interest" description="Disordered" evidence="2">
    <location>
        <begin position="126"/>
        <end position="149"/>
    </location>
</feature>